<dbReference type="CDD" id="cd00165">
    <property type="entry name" value="S4"/>
    <property type="match status" value="1"/>
</dbReference>
<keyword evidence="5" id="KW-1185">Reference proteome</keyword>
<dbReference type="RefSeq" id="WP_275566527.1">
    <property type="nucleotide sequence ID" value="NZ_JARGYC010000012.1"/>
</dbReference>
<proteinExistence type="predicted"/>
<keyword evidence="1" id="KW-0694">RNA-binding</keyword>
<evidence type="ECO:0000259" key="3">
    <source>
        <dbReference type="SMART" id="SM00363"/>
    </source>
</evidence>
<feature type="region of interest" description="Disordered" evidence="2">
    <location>
        <begin position="72"/>
        <end position="126"/>
    </location>
</feature>
<dbReference type="AlphaFoldDB" id="A0AAE3T852"/>
<evidence type="ECO:0000256" key="2">
    <source>
        <dbReference type="SAM" id="MobiDB-lite"/>
    </source>
</evidence>
<feature type="compositionally biased region" description="Basic and acidic residues" evidence="2">
    <location>
        <begin position="115"/>
        <end position="126"/>
    </location>
</feature>
<dbReference type="SUPFAM" id="SSF55174">
    <property type="entry name" value="Alpha-L RNA-binding motif"/>
    <property type="match status" value="1"/>
</dbReference>
<dbReference type="Pfam" id="PF01479">
    <property type="entry name" value="S4"/>
    <property type="match status" value="1"/>
</dbReference>
<dbReference type="InterPro" id="IPR036986">
    <property type="entry name" value="S4_RNA-bd_sf"/>
</dbReference>
<dbReference type="Proteomes" id="UP001220964">
    <property type="component" value="Unassembled WGS sequence"/>
</dbReference>
<gene>
    <name evidence="4" type="ORF">P1J78_06550</name>
</gene>
<evidence type="ECO:0000256" key="1">
    <source>
        <dbReference type="PROSITE-ProRule" id="PRU00182"/>
    </source>
</evidence>
<dbReference type="SMART" id="SM00363">
    <property type="entry name" value="S4"/>
    <property type="match status" value="1"/>
</dbReference>
<dbReference type="InterPro" id="IPR002942">
    <property type="entry name" value="S4_RNA-bd"/>
</dbReference>
<evidence type="ECO:0000313" key="4">
    <source>
        <dbReference type="EMBL" id="MDF0600383.1"/>
    </source>
</evidence>
<feature type="domain" description="RNA-binding S4" evidence="3">
    <location>
        <begin position="10"/>
        <end position="75"/>
    </location>
</feature>
<comment type="caution">
    <text evidence="4">The sequence shown here is derived from an EMBL/GenBank/DDBJ whole genome shotgun (WGS) entry which is preliminary data.</text>
</comment>
<dbReference type="EMBL" id="JARGYC010000012">
    <property type="protein sequence ID" value="MDF0600383.1"/>
    <property type="molecule type" value="Genomic_DNA"/>
</dbReference>
<sequence length="126" mass="13837">MPEAPSSPKTRLDKWLWYARFFKTRGLAAKTVSAGHVRVNATRVSKPAHAVGPGDTLTFAQGKRIRVVRILAPGTRRGPAPEAQALYDDLTPAPDPTPPAPKYDRGGRPTKKDRRKADAARRTDLE</sequence>
<organism evidence="4 5">
    <name type="scientific">Psychromarinibacter sediminicola</name>
    <dbReference type="NCBI Taxonomy" id="3033385"/>
    <lineage>
        <taxon>Bacteria</taxon>
        <taxon>Pseudomonadati</taxon>
        <taxon>Pseudomonadota</taxon>
        <taxon>Alphaproteobacteria</taxon>
        <taxon>Rhodobacterales</taxon>
        <taxon>Paracoccaceae</taxon>
        <taxon>Psychromarinibacter</taxon>
    </lineage>
</organism>
<accession>A0AAE3T852</accession>
<dbReference type="GO" id="GO:0003723">
    <property type="term" value="F:RNA binding"/>
    <property type="evidence" value="ECO:0007669"/>
    <property type="project" value="UniProtKB-KW"/>
</dbReference>
<dbReference type="Gene3D" id="3.10.290.10">
    <property type="entry name" value="RNA-binding S4 domain"/>
    <property type="match status" value="1"/>
</dbReference>
<evidence type="ECO:0000313" key="5">
    <source>
        <dbReference type="Proteomes" id="UP001220964"/>
    </source>
</evidence>
<reference evidence="4" key="1">
    <citation type="submission" date="2023-03" db="EMBL/GenBank/DDBJ databases">
        <title>Multiphase analysis and comparison of six strains from genera Psychromarinibacter, Lutimaribacter, and Maritimibacter, including a novel species: Psychromarinibacter sediminicola sp. nov.</title>
        <authorList>
            <person name="Wang Y.-H."/>
            <person name="Ye M.-Q."/>
            <person name="Du Z.-J."/>
        </authorList>
    </citation>
    <scope>NUCLEOTIDE SEQUENCE</scope>
    <source>
        <strain evidence="4">C21-152</strain>
    </source>
</reference>
<protein>
    <submittedName>
        <fullName evidence="4">RNA-binding S4 domain-containing protein</fullName>
    </submittedName>
</protein>
<dbReference type="PROSITE" id="PS50889">
    <property type="entry name" value="S4"/>
    <property type="match status" value="1"/>
</dbReference>
<name>A0AAE3T852_9RHOB</name>